<evidence type="ECO:0000313" key="8">
    <source>
        <dbReference type="EMBL" id="KAF1998848.1"/>
    </source>
</evidence>
<keyword evidence="3" id="KW-0238">DNA-binding</keyword>
<feature type="compositionally biased region" description="Basic and acidic residues" evidence="6">
    <location>
        <begin position="1"/>
        <end position="15"/>
    </location>
</feature>
<dbReference type="AlphaFoldDB" id="A0A6A5WCJ4"/>
<dbReference type="GO" id="GO:0005634">
    <property type="term" value="C:nucleus"/>
    <property type="evidence" value="ECO:0007669"/>
    <property type="project" value="UniProtKB-SubCell"/>
</dbReference>
<accession>A0A6A5WCJ4</accession>
<feature type="region of interest" description="Disordered" evidence="6">
    <location>
        <begin position="1"/>
        <end position="43"/>
    </location>
</feature>
<reference evidence="8" key="1">
    <citation type="journal article" date="2020" name="Stud. Mycol.">
        <title>101 Dothideomycetes genomes: a test case for predicting lifestyles and emergence of pathogens.</title>
        <authorList>
            <person name="Haridas S."/>
            <person name="Albert R."/>
            <person name="Binder M."/>
            <person name="Bloem J."/>
            <person name="Labutti K."/>
            <person name="Salamov A."/>
            <person name="Andreopoulos B."/>
            <person name="Baker S."/>
            <person name="Barry K."/>
            <person name="Bills G."/>
            <person name="Bluhm B."/>
            <person name="Cannon C."/>
            <person name="Castanera R."/>
            <person name="Culley D."/>
            <person name="Daum C."/>
            <person name="Ezra D."/>
            <person name="Gonzalez J."/>
            <person name="Henrissat B."/>
            <person name="Kuo A."/>
            <person name="Liang C."/>
            <person name="Lipzen A."/>
            <person name="Lutzoni F."/>
            <person name="Magnuson J."/>
            <person name="Mondo S."/>
            <person name="Nolan M."/>
            <person name="Ohm R."/>
            <person name="Pangilinan J."/>
            <person name="Park H.-J."/>
            <person name="Ramirez L."/>
            <person name="Alfaro M."/>
            <person name="Sun H."/>
            <person name="Tritt A."/>
            <person name="Yoshinaga Y."/>
            <person name="Zwiers L.-H."/>
            <person name="Turgeon B."/>
            <person name="Goodwin S."/>
            <person name="Spatafora J."/>
            <person name="Crous P."/>
            <person name="Grigoriev I."/>
        </authorList>
    </citation>
    <scope>NUCLEOTIDE SEQUENCE</scope>
    <source>
        <strain evidence="8">CBS 123094</strain>
    </source>
</reference>
<evidence type="ECO:0000256" key="2">
    <source>
        <dbReference type="ARBA" id="ARBA00023015"/>
    </source>
</evidence>
<dbReference type="InterPro" id="IPR051089">
    <property type="entry name" value="prtT"/>
</dbReference>
<dbReference type="GO" id="GO:0006351">
    <property type="term" value="P:DNA-templated transcription"/>
    <property type="evidence" value="ECO:0007669"/>
    <property type="project" value="InterPro"/>
</dbReference>
<comment type="subcellular location">
    <subcellularLocation>
        <location evidence="1">Nucleus</location>
    </subcellularLocation>
</comment>
<dbReference type="CDD" id="cd12148">
    <property type="entry name" value="fungal_TF_MHR"/>
    <property type="match status" value="1"/>
</dbReference>
<name>A0A6A5WCJ4_9PLEO</name>
<evidence type="ECO:0000256" key="4">
    <source>
        <dbReference type="ARBA" id="ARBA00023163"/>
    </source>
</evidence>
<keyword evidence="2" id="KW-0805">Transcription regulation</keyword>
<sequence length="544" mass="60898">MSRELETLRNSRPDNDGANSSGAATGDTSPPPPEAQWETSGPPTLDESGLDTIAFQLGSCELNSELVVDVFRIFTAFFYPHLPIIDRNICISQIFLSSPFLFWSVLAIVVSRDIKPLYGDIFSRLREPHQSLLQVSTFTIPLPLSSIQALAYLTAWPLPVNKQPQDPSWIYCGIITNAALYMGLNHPNPTPSLRSIGVLSGSVQQRRLAWLGCFSLSTVHGMFVGVSPMINTSLDLDLIERYARDPPVPREFSHQVMIQQIIAKYMNILLYSREMDVNHPLVFLVDSELDQLRSNRTTEWTPRVEFSLYVAKLHLYTMTVIRMQSDSTMRDVFLKLGFTAAIRIIYLANQGIAYTSEDDFQIPPGLVQRTIPKYLSKGHVLAAIFLLRYFALNSLATAEDQEVARNHVALTFTYMASLSTHPRDEYARVARLLGILSRQNPVNIEEHKLRIENRMGASLIFDAITTGVELRNEPAELTEDGLDDATKTQDAQAPDAAEEENDLELTGDPMEELSPLDFTLPDDIWGDALWGMFGIGGMDPSSHF</sequence>
<dbReference type="GO" id="GO:0008270">
    <property type="term" value="F:zinc ion binding"/>
    <property type="evidence" value="ECO:0007669"/>
    <property type="project" value="InterPro"/>
</dbReference>
<evidence type="ECO:0000256" key="1">
    <source>
        <dbReference type="ARBA" id="ARBA00004123"/>
    </source>
</evidence>
<proteinExistence type="predicted"/>
<dbReference type="PANTHER" id="PTHR31845">
    <property type="entry name" value="FINGER DOMAIN PROTEIN, PUTATIVE-RELATED"/>
    <property type="match status" value="1"/>
</dbReference>
<feature type="compositionally biased region" description="Acidic residues" evidence="6">
    <location>
        <begin position="496"/>
        <end position="509"/>
    </location>
</feature>
<evidence type="ECO:0000256" key="5">
    <source>
        <dbReference type="ARBA" id="ARBA00023242"/>
    </source>
</evidence>
<keyword evidence="4" id="KW-0804">Transcription</keyword>
<evidence type="ECO:0000313" key="9">
    <source>
        <dbReference type="Proteomes" id="UP000799779"/>
    </source>
</evidence>
<feature type="region of interest" description="Disordered" evidence="6">
    <location>
        <begin position="477"/>
        <end position="509"/>
    </location>
</feature>
<evidence type="ECO:0000259" key="7">
    <source>
        <dbReference type="Pfam" id="PF04082"/>
    </source>
</evidence>
<evidence type="ECO:0000256" key="6">
    <source>
        <dbReference type="SAM" id="MobiDB-lite"/>
    </source>
</evidence>
<dbReference type="Proteomes" id="UP000799779">
    <property type="component" value="Unassembled WGS sequence"/>
</dbReference>
<keyword evidence="9" id="KW-1185">Reference proteome</keyword>
<gene>
    <name evidence="8" type="ORF">P154DRAFT_438385</name>
</gene>
<feature type="compositionally biased region" description="Polar residues" evidence="6">
    <location>
        <begin position="17"/>
        <end position="28"/>
    </location>
</feature>
<dbReference type="GO" id="GO:0000981">
    <property type="term" value="F:DNA-binding transcription factor activity, RNA polymerase II-specific"/>
    <property type="evidence" value="ECO:0007669"/>
    <property type="project" value="TreeGrafter"/>
</dbReference>
<dbReference type="GO" id="GO:0000976">
    <property type="term" value="F:transcription cis-regulatory region binding"/>
    <property type="evidence" value="ECO:0007669"/>
    <property type="project" value="TreeGrafter"/>
</dbReference>
<dbReference type="InterPro" id="IPR007219">
    <property type="entry name" value="XnlR_reg_dom"/>
</dbReference>
<dbReference type="OrthoDB" id="3163292at2759"/>
<dbReference type="EMBL" id="ML977600">
    <property type="protein sequence ID" value="KAF1998848.1"/>
    <property type="molecule type" value="Genomic_DNA"/>
</dbReference>
<keyword evidence="5" id="KW-0539">Nucleus</keyword>
<protein>
    <recommendedName>
        <fullName evidence="7">Xylanolytic transcriptional activator regulatory domain-containing protein</fullName>
    </recommendedName>
</protein>
<organism evidence="8 9">
    <name type="scientific">Amniculicola lignicola CBS 123094</name>
    <dbReference type="NCBI Taxonomy" id="1392246"/>
    <lineage>
        <taxon>Eukaryota</taxon>
        <taxon>Fungi</taxon>
        <taxon>Dikarya</taxon>
        <taxon>Ascomycota</taxon>
        <taxon>Pezizomycotina</taxon>
        <taxon>Dothideomycetes</taxon>
        <taxon>Pleosporomycetidae</taxon>
        <taxon>Pleosporales</taxon>
        <taxon>Amniculicolaceae</taxon>
        <taxon>Amniculicola</taxon>
    </lineage>
</organism>
<evidence type="ECO:0000256" key="3">
    <source>
        <dbReference type="ARBA" id="ARBA00023125"/>
    </source>
</evidence>
<feature type="domain" description="Xylanolytic transcriptional activator regulatory" evidence="7">
    <location>
        <begin position="73"/>
        <end position="232"/>
    </location>
</feature>
<dbReference type="Pfam" id="PF04082">
    <property type="entry name" value="Fungal_trans"/>
    <property type="match status" value="1"/>
</dbReference>
<dbReference type="PANTHER" id="PTHR31845:SF21">
    <property type="entry name" value="REGULATORY PROTEIN LEU3"/>
    <property type="match status" value="1"/>
</dbReference>